<gene>
    <name evidence="1" type="ORF">PRK78_003701</name>
</gene>
<evidence type="ECO:0000313" key="2">
    <source>
        <dbReference type="Proteomes" id="UP001219355"/>
    </source>
</evidence>
<evidence type="ECO:0000313" key="1">
    <source>
        <dbReference type="EMBL" id="WEW58233.1"/>
    </source>
</evidence>
<dbReference type="Proteomes" id="UP001219355">
    <property type="component" value="Chromosome 2"/>
</dbReference>
<organism evidence="1 2">
    <name type="scientific">Emydomyces testavorans</name>
    <dbReference type="NCBI Taxonomy" id="2070801"/>
    <lineage>
        <taxon>Eukaryota</taxon>
        <taxon>Fungi</taxon>
        <taxon>Dikarya</taxon>
        <taxon>Ascomycota</taxon>
        <taxon>Pezizomycotina</taxon>
        <taxon>Eurotiomycetes</taxon>
        <taxon>Eurotiomycetidae</taxon>
        <taxon>Onygenales</taxon>
        <taxon>Nannizziopsiaceae</taxon>
        <taxon>Emydomyces</taxon>
    </lineage>
</organism>
<dbReference type="AlphaFoldDB" id="A0AAF0DH98"/>
<name>A0AAF0DH98_9EURO</name>
<protein>
    <submittedName>
        <fullName evidence="1">Uncharacterized protein</fullName>
    </submittedName>
</protein>
<sequence>MRESGFSEGNIPVTPPVVKCLTRKGWDTSWPTDLRAASIRWVHKEVAAAEWIAKDVRHVVEDSCIGQGVSKVGLGGAVVESVVDGGELDGDTAALRVTAELLAVDVALVENLFGSDGAADRPQEDVEGAVVLDDSVADASDSSGGAEGGEDEGFELHFGLCLVAVFAWNGRFSSV</sequence>
<dbReference type="EMBL" id="CP120628">
    <property type="protein sequence ID" value="WEW58233.1"/>
    <property type="molecule type" value="Genomic_DNA"/>
</dbReference>
<reference evidence="1" key="1">
    <citation type="submission" date="2023-03" db="EMBL/GenBank/DDBJ databases">
        <title>Emydomyces testavorans Genome Sequence.</title>
        <authorList>
            <person name="Hoyer L."/>
        </authorList>
    </citation>
    <scope>NUCLEOTIDE SEQUENCE</scope>
    <source>
        <strain evidence="1">16-2883</strain>
    </source>
</reference>
<proteinExistence type="predicted"/>
<keyword evidence="2" id="KW-1185">Reference proteome</keyword>
<accession>A0AAF0DH98</accession>